<name>A0ABU8IML6_9BURK</name>
<comment type="caution">
    <text evidence="1">The sequence shown here is derived from an EMBL/GenBank/DDBJ whole genome shotgun (WGS) entry which is preliminary data.</text>
</comment>
<gene>
    <name evidence="1" type="ORF">H3V53_04950</name>
</gene>
<proteinExistence type="predicted"/>
<protein>
    <submittedName>
        <fullName evidence="1">Uncharacterized protein</fullName>
    </submittedName>
</protein>
<dbReference type="EMBL" id="JACFYJ010000005">
    <property type="protein sequence ID" value="MEI5996573.1"/>
    <property type="molecule type" value="Genomic_DNA"/>
</dbReference>
<dbReference type="Proteomes" id="UP001386437">
    <property type="component" value="Unassembled WGS sequence"/>
</dbReference>
<keyword evidence="2" id="KW-1185">Reference proteome</keyword>
<accession>A0ABU8IML6</accession>
<sequence>MAFYYVEPEVAGGLGKNTVTDTTIHPPGIVKLHYRIINWLGDALLESFPALIITHAAAAALNEAGVSGMTCREVEITVSESFQEIYPERKLPEFLWLCVTGRAGRDDLGIADDSRLVVSEHALAILKPFGLNNALIESYGSAS</sequence>
<evidence type="ECO:0000313" key="2">
    <source>
        <dbReference type="Proteomes" id="UP001386437"/>
    </source>
</evidence>
<reference evidence="1 2" key="1">
    <citation type="journal article" date="2022" name="Arch. Microbiol.">
        <title>Paraburkholderia bengalensis sp. nov. isolated from roots of Oryza sativa, IR64.</title>
        <authorList>
            <person name="Nag P."/>
            <person name="Mondal N."/>
            <person name="Sarkar J."/>
            <person name="Das S."/>
        </authorList>
    </citation>
    <scope>NUCLEOTIDE SEQUENCE [LARGE SCALE GENOMIC DNA]</scope>
    <source>
        <strain evidence="1 2">IR64_4_BI</strain>
    </source>
</reference>
<evidence type="ECO:0000313" key="1">
    <source>
        <dbReference type="EMBL" id="MEI5996573.1"/>
    </source>
</evidence>
<organism evidence="1 2">
    <name type="scientific">Paraburkholderia bengalensis</name>
    <dbReference type="NCBI Taxonomy" id="2747562"/>
    <lineage>
        <taxon>Bacteria</taxon>
        <taxon>Pseudomonadati</taxon>
        <taxon>Pseudomonadota</taxon>
        <taxon>Betaproteobacteria</taxon>
        <taxon>Burkholderiales</taxon>
        <taxon>Burkholderiaceae</taxon>
        <taxon>Paraburkholderia</taxon>
    </lineage>
</organism>